<reference evidence="1" key="1">
    <citation type="submission" date="2013-05" db="EMBL/GenBank/DDBJ databases">
        <authorList>
            <person name="Harkins D.M."/>
            <person name="Durkin A.S."/>
            <person name="Brinkac L.M."/>
            <person name="Haft D.H."/>
            <person name="Selengut J.D."/>
            <person name="Sanka R."/>
            <person name="DePew J."/>
            <person name="Purushe J."/>
            <person name="Hartskeerl R.A."/>
            <person name="Ahmed A."/>
            <person name="van der Linden H."/>
            <person name="Goris M.G.A."/>
            <person name="Vinetz J.M."/>
            <person name="Sutton G.G."/>
            <person name="Nierman W.C."/>
            <person name="Fouts D.E."/>
        </authorList>
    </citation>
    <scope>NUCLEOTIDE SEQUENCE [LARGE SCALE GENOMIC DNA]</scope>
    <source>
        <strain evidence="1">5399</strain>
    </source>
</reference>
<dbReference type="AlphaFoldDB" id="T0GFY5"/>
<dbReference type="STRING" id="1049789.LEP1GSC050_3102"/>
<name>T0GFY5_9LEPT</name>
<evidence type="ECO:0000313" key="1">
    <source>
        <dbReference type="EMBL" id="EQA44308.1"/>
    </source>
</evidence>
<accession>T0GFY5</accession>
<proteinExistence type="predicted"/>
<organism evidence="1 2">
    <name type="scientific">Leptospira broomii serovar Hurstbridge str. 5399</name>
    <dbReference type="NCBI Taxonomy" id="1049789"/>
    <lineage>
        <taxon>Bacteria</taxon>
        <taxon>Pseudomonadati</taxon>
        <taxon>Spirochaetota</taxon>
        <taxon>Spirochaetia</taxon>
        <taxon>Leptospirales</taxon>
        <taxon>Leptospiraceae</taxon>
        <taxon>Leptospira</taxon>
    </lineage>
</organism>
<dbReference type="Proteomes" id="UP000015454">
    <property type="component" value="Unassembled WGS sequence"/>
</dbReference>
<protein>
    <submittedName>
        <fullName evidence="1">Uncharacterized protein</fullName>
    </submittedName>
</protein>
<dbReference type="EMBL" id="AHMO02000008">
    <property type="protein sequence ID" value="EQA44308.1"/>
    <property type="molecule type" value="Genomic_DNA"/>
</dbReference>
<sequence>MSRLNIGLQNGRLLSRLPMKQLHAREFFAKYFSLTEMF</sequence>
<keyword evidence="2" id="KW-1185">Reference proteome</keyword>
<evidence type="ECO:0000313" key="2">
    <source>
        <dbReference type="Proteomes" id="UP000015454"/>
    </source>
</evidence>
<gene>
    <name evidence="1" type="ORF">LEP1GSC050_3102</name>
</gene>
<comment type="caution">
    <text evidence="1">The sequence shown here is derived from an EMBL/GenBank/DDBJ whole genome shotgun (WGS) entry which is preliminary data.</text>
</comment>